<evidence type="ECO:0000259" key="1">
    <source>
        <dbReference type="Pfam" id="PF26061"/>
    </source>
</evidence>
<accession>A0A0D2D0V2</accession>
<dbReference type="VEuPathDB" id="FungiDB:PV06_11805"/>
<proteinExistence type="predicted"/>
<evidence type="ECO:0000313" key="2">
    <source>
        <dbReference type="EMBL" id="KIW35870.1"/>
    </source>
</evidence>
<dbReference type="Pfam" id="PF26061">
    <property type="entry name" value="DUF8021"/>
    <property type="match status" value="1"/>
</dbReference>
<sequence>MADIMRRFLKALVQHDPSDLPLAPDVRATENEIPMEIGTIGLWTKATAVDDNYQFVFEDRTYEAAFHTLHAGFVGLVWRGKEASLCSIRLKVMAGRISEIDLIQGGKFRGSTASDPRDSCKTFRENFARKLKEPKFTRDQLIRIALLYYESIGSDHPCYVPFGEEFRRIENGTSALLNPNFHQEEWYVNDSGGLVPNFAAMSAREQHATQIWSADLVTDKRVHVVDVERGLVWVHSIYRPWYRRDSVQIEGVGILRPDPKIMHHGVATMTELIKIGDTGNLEDMESVWIIMPKGTGTIWA</sequence>
<dbReference type="OrthoDB" id="5229624at2759"/>
<organism evidence="2 3">
    <name type="scientific">Exophiala oligosperma</name>
    <dbReference type="NCBI Taxonomy" id="215243"/>
    <lineage>
        <taxon>Eukaryota</taxon>
        <taxon>Fungi</taxon>
        <taxon>Dikarya</taxon>
        <taxon>Ascomycota</taxon>
        <taxon>Pezizomycotina</taxon>
        <taxon>Eurotiomycetes</taxon>
        <taxon>Chaetothyriomycetidae</taxon>
        <taxon>Chaetothyriales</taxon>
        <taxon>Herpotrichiellaceae</taxon>
        <taxon>Exophiala</taxon>
    </lineage>
</organism>
<dbReference type="InterPro" id="IPR058334">
    <property type="entry name" value="DUF8021"/>
</dbReference>
<dbReference type="RefSeq" id="XP_016256086.1">
    <property type="nucleotide sequence ID" value="XM_016413536.1"/>
</dbReference>
<name>A0A0D2D0V2_9EURO</name>
<evidence type="ECO:0000313" key="3">
    <source>
        <dbReference type="Proteomes" id="UP000053342"/>
    </source>
</evidence>
<dbReference type="GeneID" id="27363879"/>
<gene>
    <name evidence="2" type="ORF">PV06_11805</name>
</gene>
<dbReference type="EMBL" id="KN847396">
    <property type="protein sequence ID" value="KIW35870.1"/>
    <property type="molecule type" value="Genomic_DNA"/>
</dbReference>
<feature type="domain" description="DUF8021" evidence="1">
    <location>
        <begin position="137"/>
        <end position="239"/>
    </location>
</feature>
<protein>
    <recommendedName>
        <fullName evidence="1">DUF8021 domain-containing protein</fullName>
    </recommendedName>
</protein>
<dbReference type="AlphaFoldDB" id="A0A0D2D0V2"/>
<dbReference type="HOGENOM" id="CLU_927595_0_0_1"/>
<dbReference type="Proteomes" id="UP000053342">
    <property type="component" value="Unassembled WGS sequence"/>
</dbReference>
<keyword evidence="3" id="KW-1185">Reference proteome</keyword>
<reference evidence="2 3" key="1">
    <citation type="submission" date="2015-01" db="EMBL/GenBank/DDBJ databases">
        <title>The Genome Sequence of Exophiala oligosperma CBS72588.</title>
        <authorList>
            <consortium name="The Broad Institute Genomics Platform"/>
            <person name="Cuomo C."/>
            <person name="de Hoog S."/>
            <person name="Gorbushina A."/>
            <person name="Stielow B."/>
            <person name="Teixiera M."/>
            <person name="Abouelleil A."/>
            <person name="Chapman S.B."/>
            <person name="Priest M."/>
            <person name="Young S.K."/>
            <person name="Wortman J."/>
            <person name="Nusbaum C."/>
            <person name="Birren B."/>
        </authorList>
    </citation>
    <scope>NUCLEOTIDE SEQUENCE [LARGE SCALE GENOMIC DNA]</scope>
    <source>
        <strain evidence="2 3">CBS 72588</strain>
    </source>
</reference>